<evidence type="ECO:0000259" key="6">
    <source>
        <dbReference type="SMART" id="SM00829"/>
    </source>
</evidence>
<evidence type="ECO:0000313" key="8">
    <source>
        <dbReference type="Proteomes" id="UP001152803"/>
    </source>
</evidence>
<dbReference type="SMART" id="SM00829">
    <property type="entry name" value="PKS_ER"/>
    <property type="match status" value="1"/>
</dbReference>
<keyword evidence="5" id="KW-0496">Mitochondrion</keyword>
<dbReference type="InterPro" id="IPR037397">
    <property type="entry name" value="RTN4IP1"/>
</dbReference>
<dbReference type="GO" id="GO:0016491">
    <property type="term" value="F:oxidoreductase activity"/>
    <property type="evidence" value="ECO:0007669"/>
    <property type="project" value="UniProtKB-KW"/>
</dbReference>
<dbReference type="PANTHER" id="PTHR11695:SF294">
    <property type="entry name" value="RETICULON-4-INTERACTING PROTEIN 1, MITOCHONDRIAL"/>
    <property type="match status" value="1"/>
</dbReference>
<evidence type="ECO:0000256" key="1">
    <source>
        <dbReference type="ARBA" id="ARBA00004173"/>
    </source>
</evidence>
<dbReference type="CDD" id="cd08248">
    <property type="entry name" value="RTN4I1"/>
    <property type="match status" value="1"/>
</dbReference>
<dbReference type="SUPFAM" id="SSF51735">
    <property type="entry name" value="NAD(P)-binding Rossmann-fold domains"/>
    <property type="match status" value="1"/>
</dbReference>
<evidence type="ECO:0000256" key="2">
    <source>
        <dbReference type="ARBA" id="ARBA00010371"/>
    </source>
</evidence>
<name>A0A9Q1I6C3_CONCO</name>
<protein>
    <recommendedName>
        <fullName evidence="6">Enoyl reductase (ER) domain-containing protein</fullName>
    </recommendedName>
</protein>
<dbReference type="GO" id="GO:0005739">
    <property type="term" value="C:mitochondrion"/>
    <property type="evidence" value="ECO:0007669"/>
    <property type="project" value="UniProtKB-SubCell"/>
</dbReference>
<dbReference type="InterPro" id="IPR011032">
    <property type="entry name" value="GroES-like_sf"/>
</dbReference>
<dbReference type="PANTHER" id="PTHR11695">
    <property type="entry name" value="ALCOHOL DEHYDROGENASE RELATED"/>
    <property type="match status" value="1"/>
</dbReference>
<keyword evidence="8" id="KW-1185">Reference proteome</keyword>
<reference evidence="7" key="1">
    <citation type="journal article" date="2023" name="Science">
        <title>Genome structures resolve the early diversification of teleost fishes.</title>
        <authorList>
            <person name="Parey E."/>
            <person name="Louis A."/>
            <person name="Montfort J."/>
            <person name="Bouchez O."/>
            <person name="Roques C."/>
            <person name="Iampietro C."/>
            <person name="Lluch J."/>
            <person name="Castinel A."/>
            <person name="Donnadieu C."/>
            <person name="Desvignes T."/>
            <person name="Floi Bucao C."/>
            <person name="Jouanno E."/>
            <person name="Wen M."/>
            <person name="Mejri S."/>
            <person name="Dirks R."/>
            <person name="Jansen H."/>
            <person name="Henkel C."/>
            <person name="Chen W.J."/>
            <person name="Zahm M."/>
            <person name="Cabau C."/>
            <person name="Klopp C."/>
            <person name="Thompson A.W."/>
            <person name="Robinson-Rechavi M."/>
            <person name="Braasch I."/>
            <person name="Lecointre G."/>
            <person name="Bobe J."/>
            <person name="Postlethwait J.H."/>
            <person name="Berthelot C."/>
            <person name="Roest Crollius H."/>
            <person name="Guiguen Y."/>
        </authorList>
    </citation>
    <scope>NUCLEOTIDE SEQUENCE</scope>
    <source>
        <strain evidence="7">Concon-B</strain>
    </source>
</reference>
<organism evidence="7 8">
    <name type="scientific">Conger conger</name>
    <name type="common">Conger eel</name>
    <name type="synonym">Muraena conger</name>
    <dbReference type="NCBI Taxonomy" id="82655"/>
    <lineage>
        <taxon>Eukaryota</taxon>
        <taxon>Metazoa</taxon>
        <taxon>Chordata</taxon>
        <taxon>Craniata</taxon>
        <taxon>Vertebrata</taxon>
        <taxon>Euteleostomi</taxon>
        <taxon>Actinopterygii</taxon>
        <taxon>Neopterygii</taxon>
        <taxon>Teleostei</taxon>
        <taxon>Anguilliformes</taxon>
        <taxon>Congridae</taxon>
        <taxon>Conger</taxon>
    </lineage>
</organism>
<evidence type="ECO:0000313" key="7">
    <source>
        <dbReference type="EMBL" id="KAJ8287472.1"/>
    </source>
</evidence>
<dbReference type="EMBL" id="JAFJMO010000001">
    <property type="protein sequence ID" value="KAJ8287472.1"/>
    <property type="molecule type" value="Genomic_DNA"/>
</dbReference>
<dbReference type="AlphaFoldDB" id="A0A9Q1I6C3"/>
<comment type="caution">
    <text evidence="7">The sequence shown here is derived from an EMBL/GenBank/DDBJ whole genome shotgun (WGS) entry which is preliminary data.</text>
</comment>
<evidence type="ECO:0000256" key="4">
    <source>
        <dbReference type="ARBA" id="ARBA00023002"/>
    </source>
</evidence>
<proteinExistence type="inferred from homology"/>
<dbReference type="SUPFAM" id="SSF50129">
    <property type="entry name" value="GroES-like"/>
    <property type="match status" value="1"/>
</dbReference>
<dbReference type="InterPro" id="IPR020843">
    <property type="entry name" value="ER"/>
</dbReference>
<comment type="similarity">
    <text evidence="2">Belongs to the zinc-containing alcohol dehydrogenase family. Quinone oxidoreductase subfamily.</text>
</comment>
<dbReference type="FunFam" id="3.40.50.720:FF:000147">
    <property type="entry name" value="Reticulon-4-interacting protein 1 homolog, mitochondrial"/>
    <property type="match status" value="1"/>
</dbReference>
<comment type="subcellular location">
    <subcellularLocation>
        <location evidence="1">Mitochondrion</location>
    </subcellularLocation>
</comment>
<evidence type="ECO:0000256" key="5">
    <source>
        <dbReference type="ARBA" id="ARBA00023128"/>
    </source>
</evidence>
<keyword evidence="4" id="KW-0560">Oxidoreductase</keyword>
<keyword evidence="3" id="KW-0809">Transit peptide</keyword>
<feature type="domain" description="Enoyl reductase (ER)" evidence="6">
    <location>
        <begin position="1"/>
        <end position="266"/>
    </location>
</feature>
<evidence type="ECO:0000256" key="3">
    <source>
        <dbReference type="ARBA" id="ARBA00022946"/>
    </source>
</evidence>
<accession>A0A9Q1I6C3</accession>
<dbReference type="Gene3D" id="3.40.50.720">
    <property type="entry name" value="NAD(P)-binding Rossmann-like Domain"/>
    <property type="match status" value="1"/>
</dbReference>
<gene>
    <name evidence="7" type="ORF">COCON_G00001310</name>
</gene>
<dbReference type="InterPro" id="IPR050700">
    <property type="entry name" value="YIM1/Zinc_Alcohol_DH_Fams"/>
</dbReference>
<dbReference type="Proteomes" id="UP001152803">
    <property type="component" value="Unassembled WGS sequence"/>
</dbReference>
<sequence length="276" mass="29814">MECGLDVIYFKPGDEVWAAIPPWKRGSLAEFVVLSGNEVSHKPKSLSHSEAAAIPYVASTAWSVLVNTGGVTKDNCARKRMLIIGASGGVGTFAIQMLKAWGAHVTVTCSQNAEGLVRGLGADHVIDYTTDDVPEQLKSLEKFDLILDNVGGATENWALDFLKPWAGAKYITLVTPFLLNTDRLGVADGMMQNGVTLGRKTLKYMCKGVHYRWGFFSPSGPSLDEISEMVDAGQVRPVVEGQFSFPQVPQAFQRLEEGHARGKTVINVVAGDEGAE</sequence>
<dbReference type="OrthoDB" id="48317at2759"/>
<dbReference type="Pfam" id="PF13602">
    <property type="entry name" value="ADH_zinc_N_2"/>
    <property type="match status" value="1"/>
</dbReference>
<dbReference type="InterPro" id="IPR036291">
    <property type="entry name" value="NAD(P)-bd_dom_sf"/>
</dbReference>